<comment type="subcellular location">
    <subcellularLocation>
        <location evidence="1">Cell outer membrane</location>
        <topology evidence="1">Multi-pass membrane protein</topology>
    </subcellularLocation>
</comment>
<feature type="signal peptide" evidence="8">
    <location>
        <begin position="1"/>
        <end position="31"/>
    </location>
</feature>
<dbReference type="SUPFAM" id="SSF48452">
    <property type="entry name" value="TPR-like"/>
    <property type="match status" value="1"/>
</dbReference>
<keyword evidence="2" id="KW-1134">Transmembrane beta strand</keyword>
<evidence type="ECO:0000256" key="3">
    <source>
        <dbReference type="ARBA" id="ARBA00022692"/>
    </source>
</evidence>
<dbReference type="Proteomes" id="UP000252086">
    <property type="component" value="Unassembled WGS sequence"/>
</dbReference>
<dbReference type="AlphaFoldDB" id="A0A366CVM5"/>
<feature type="domain" description="Surface lipoprotein assembly modifier N-terminal TPR repeats region" evidence="10">
    <location>
        <begin position="82"/>
        <end position="173"/>
    </location>
</feature>
<protein>
    <submittedName>
        <fullName evidence="11">Uncharacterized protein DUF560</fullName>
    </submittedName>
</protein>
<evidence type="ECO:0000313" key="11">
    <source>
        <dbReference type="EMBL" id="RBO79787.1"/>
    </source>
</evidence>
<dbReference type="InterPro" id="IPR057556">
    <property type="entry name" value="TPR_Slam"/>
</dbReference>
<dbReference type="InterPro" id="IPR011990">
    <property type="entry name" value="TPR-like_helical_dom_sf"/>
</dbReference>
<comment type="similarity">
    <text evidence="7">Belongs to the Slam family.</text>
</comment>
<evidence type="ECO:0000259" key="10">
    <source>
        <dbReference type="Pfam" id="PF24575"/>
    </source>
</evidence>
<dbReference type="RefSeq" id="WP_113875612.1">
    <property type="nucleotide sequence ID" value="NZ_QNRF01000011.1"/>
</dbReference>
<evidence type="ECO:0000313" key="12">
    <source>
        <dbReference type="Proteomes" id="UP000252086"/>
    </source>
</evidence>
<dbReference type="Gene3D" id="1.25.40.10">
    <property type="entry name" value="Tetratricopeptide repeat domain"/>
    <property type="match status" value="1"/>
</dbReference>
<evidence type="ECO:0000256" key="2">
    <source>
        <dbReference type="ARBA" id="ARBA00022452"/>
    </source>
</evidence>
<feature type="chain" id="PRO_5016885366" evidence="8">
    <location>
        <begin position="32"/>
        <end position="501"/>
    </location>
</feature>
<evidence type="ECO:0000256" key="8">
    <source>
        <dbReference type="SAM" id="SignalP"/>
    </source>
</evidence>
<dbReference type="EMBL" id="QNRF01000011">
    <property type="protein sequence ID" value="RBO79787.1"/>
    <property type="molecule type" value="Genomic_DNA"/>
</dbReference>
<dbReference type="GO" id="GO:0009279">
    <property type="term" value="C:cell outer membrane"/>
    <property type="evidence" value="ECO:0007669"/>
    <property type="project" value="UniProtKB-SubCell"/>
</dbReference>
<gene>
    <name evidence="11" type="ORF">DFP76_11183</name>
</gene>
<keyword evidence="6" id="KW-0998">Cell outer membrane</keyword>
<evidence type="ECO:0000256" key="1">
    <source>
        <dbReference type="ARBA" id="ARBA00004571"/>
    </source>
</evidence>
<keyword evidence="5" id="KW-0472">Membrane</keyword>
<keyword evidence="4 8" id="KW-0732">Signal</keyword>
<evidence type="ECO:0000256" key="4">
    <source>
        <dbReference type="ARBA" id="ARBA00022729"/>
    </source>
</evidence>
<reference evidence="11 12" key="1">
    <citation type="submission" date="2018-06" db="EMBL/GenBank/DDBJ databases">
        <title>Genomic Encyclopedia of Type Strains, Phase III (KMG-III): the genomes of soil and plant-associated and newly described type strains.</title>
        <authorList>
            <person name="Whitman W."/>
        </authorList>
    </citation>
    <scope>NUCLEOTIDE SEQUENCE [LARGE SCALE GENOMIC DNA]</scope>
    <source>
        <strain evidence="11 12">CECT 7732</strain>
    </source>
</reference>
<evidence type="ECO:0000256" key="5">
    <source>
        <dbReference type="ARBA" id="ARBA00023136"/>
    </source>
</evidence>
<dbReference type="OrthoDB" id="7525402at2"/>
<accession>A0A366CVM5</accession>
<name>A0A366CVM5_9GAMM</name>
<keyword evidence="12" id="KW-1185">Reference proteome</keyword>
<evidence type="ECO:0000259" key="9">
    <source>
        <dbReference type="Pfam" id="PF04575"/>
    </source>
</evidence>
<evidence type="ECO:0000256" key="6">
    <source>
        <dbReference type="ARBA" id="ARBA00023237"/>
    </source>
</evidence>
<keyword evidence="3" id="KW-0812">Transmembrane</keyword>
<evidence type="ECO:0000256" key="7">
    <source>
        <dbReference type="ARBA" id="ARBA00023609"/>
    </source>
</evidence>
<feature type="domain" description="Surface lipoprotein assembly modifier C-terminal" evidence="9">
    <location>
        <begin position="210"/>
        <end position="501"/>
    </location>
</feature>
<organism evidence="11 12">
    <name type="scientific">Marinomonas aquiplantarum</name>
    <dbReference type="NCBI Taxonomy" id="491951"/>
    <lineage>
        <taxon>Bacteria</taxon>
        <taxon>Pseudomonadati</taxon>
        <taxon>Pseudomonadota</taxon>
        <taxon>Gammaproteobacteria</taxon>
        <taxon>Oceanospirillales</taxon>
        <taxon>Oceanospirillaceae</taxon>
        <taxon>Marinomonas</taxon>
    </lineage>
</organism>
<proteinExistence type="inferred from homology"/>
<dbReference type="InterPro" id="IPR007655">
    <property type="entry name" value="Slam_C"/>
</dbReference>
<dbReference type="Pfam" id="PF04575">
    <property type="entry name" value="SlipAM"/>
    <property type="match status" value="1"/>
</dbReference>
<comment type="caution">
    <text evidence="11">The sequence shown here is derived from an EMBL/GenBank/DDBJ whole genome shotgun (WGS) entry which is preliminary data.</text>
</comment>
<dbReference type="Pfam" id="PF24575">
    <property type="entry name" value="TPR_Slam"/>
    <property type="match status" value="1"/>
</dbReference>
<sequence length="501" mass="56921">MGFSNDRHRNTLNCVTFGLTTLFLLPFSAQADDHDLDTQLRLNQSIEQQNNSKESELLKDEDYLPGKRPELILDGKSYPVGHNANDLGRALYVSIKQKQWSAVVYFLDEYQTLSDADPLLLAYAKGALARIQGNMKQAVIEYRQLLNLNPGFLPGQLELARVLFEDHQDKEAEIVFAQIAAKLDPDNAQQAGVNRTVESFLTALDQRNDWSASVALGAVWNDNLNQSSESRTCLLLYQGQCIYERNIPDAISATGLDYELTLNKYTPVTGHNGLYSRALLYGKSYDDYPDYNESTLVAQLGYRYQDLDDQIQLAPSFEFSAYGNKAMYSAFGLHGEWTRRFSNKQMLKLQGDYKELRYKKQNYERYNGPSYSANATMWHVLPNSWTLFGGIDGLDRQADDKPYGYLQLGVRLGVSKSFSDTLNATFFTSFREQTYKAYSNILGAKRNDHESSYTLILKSPTLSILGFTPNLTIKHTNINSNVDWLYSRESTQVSLKLEKNF</sequence>